<keyword evidence="5" id="KW-0472">Membrane</keyword>
<dbReference type="InterPro" id="IPR044527">
    <property type="entry name" value="NrtA/CpmA_ABC-bd_dom"/>
</dbReference>
<dbReference type="PANTHER" id="PTHR30024:SF43">
    <property type="entry name" value="BLL4572 PROTEIN"/>
    <property type="match status" value="1"/>
</dbReference>
<comment type="subcellular location">
    <subcellularLocation>
        <location evidence="1">Endomembrane system</location>
    </subcellularLocation>
</comment>
<evidence type="ECO:0000256" key="2">
    <source>
        <dbReference type="ARBA" id="ARBA00022448"/>
    </source>
</evidence>
<evidence type="ECO:0000256" key="1">
    <source>
        <dbReference type="ARBA" id="ARBA00004308"/>
    </source>
</evidence>
<evidence type="ECO:0000313" key="6">
    <source>
        <dbReference type="EMBL" id="MES0874932.1"/>
    </source>
</evidence>
<dbReference type="EMBL" id="JBEPIJ010000017">
    <property type="protein sequence ID" value="MES0874932.1"/>
    <property type="molecule type" value="Genomic_DNA"/>
</dbReference>
<proteinExistence type="predicted"/>
<dbReference type="RefSeq" id="WP_352890315.1">
    <property type="nucleotide sequence ID" value="NZ_JBEPIJ010000017.1"/>
</dbReference>
<keyword evidence="2" id="KW-0813">Transport</keyword>
<reference evidence="6 7" key="1">
    <citation type="submission" date="2024-06" db="EMBL/GenBank/DDBJ databases">
        <authorList>
            <person name="Li Z."/>
            <person name="Jiang Y."/>
        </authorList>
    </citation>
    <scope>NUCLEOTIDE SEQUENCE [LARGE SCALE GENOMIC DNA]</scope>
    <source>
        <strain evidence="6 7">HSW-8</strain>
    </source>
</reference>
<dbReference type="Proteomes" id="UP001465331">
    <property type="component" value="Unassembled WGS sequence"/>
</dbReference>
<keyword evidence="4" id="KW-0997">Cell inner membrane</keyword>
<evidence type="ECO:0000256" key="5">
    <source>
        <dbReference type="ARBA" id="ARBA00023136"/>
    </source>
</evidence>
<dbReference type="Gene3D" id="3.40.190.10">
    <property type="entry name" value="Periplasmic binding protein-like II"/>
    <property type="match status" value="2"/>
</dbReference>
<evidence type="ECO:0000313" key="7">
    <source>
        <dbReference type="Proteomes" id="UP001465331"/>
    </source>
</evidence>
<evidence type="ECO:0000256" key="4">
    <source>
        <dbReference type="ARBA" id="ARBA00022519"/>
    </source>
</evidence>
<dbReference type="Pfam" id="PF13379">
    <property type="entry name" value="NMT1_2"/>
    <property type="match status" value="1"/>
</dbReference>
<protein>
    <submittedName>
        <fullName evidence="6">CmpA/NrtA family ABC transporter substrate-binding protein</fullName>
    </submittedName>
</protein>
<dbReference type="SUPFAM" id="SSF53850">
    <property type="entry name" value="Periplasmic binding protein-like II"/>
    <property type="match status" value="1"/>
</dbReference>
<sequence length="399" mass="43180">MRGNNLEKDELKLGVIPLVDAAPLIVARDKGFFAKQGLEVQVSVEASWANIRDKVATGLLDGAQMLAPMPLAATLGIDGIGVPMVTGLTLNLNGNSIAVSETIYRELMLREREPVGAGRALKGLLLRDRIIGRRQRAFAHVFPFSTHHYVLRYWLSASGIDPDRDVRLEVIPPPLMVQHLSDGRIDGCCVGAPWGAAAEAAGVGYRVVNTFQIWNNAPEKVLGVTRAWADTYPRTHRALIAALIDACRWLDVPGNRPEGAQILIDSGAVDAPPATIRNALEVPSAGDSFFGTGLVFHRHAANLPWLSHAMWFVEQMRRWGQIGSEVDAAEIAAQVYRPQICREAAAMVGVSCPQTDYKSEGEHAGIWALRVPDGLLTMGPDAFFDGAVYGTDGVPVEAI</sequence>
<accession>A0ABV2ACG2</accession>
<dbReference type="PANTHER" id="PTHR30024">
    <property type="entry name" value="ALIPHATIC SULFONATES-BINDING PROTEIN-RELATED"/>
    <property type="match status" value="1"/>
</dbReference>
<organism evidence="6 7">
    <name type="scientific">Sinimarinibacterium thermocellulolyticum</name>
    <dbReference type="NCBI Taxonomy" id="3170016"/>
    <lineage>
        <taxon>Bacteria</taxon>
        <taxon>Pseudomonadati</taxon>
        <taxon>Pseudomonadota</taxon>
        <taxon>Gammaproteobacteria</taxon>
        <taxon>Nevskiales</taxon>
        <taxon>Nevskiaceae</taxon>
        <taxon>Sinimarinibacterium</taxon>
    </lineage>
</organism>
<gene>
    <name evidence="6" type="ORF">ABSH63_13080</name>
</gene>
<dbReference type="CDD" id="cd13553">
    <property type="entry name" value="PBP2_NrtA_CpmA_like"/>
    <property type="match status" value="1"/>
</dbReference>
<comment type="caution">
    <text evidence="6">The sequence shown here is derived from an EMBL/GenBank/DDBJ whole genome shotgun (WGS) entry which is preliminary data.</text>
</comment>
<evidence type="ECO:0000256" key="3">
    <source>
        <dbReference type="ARBA" id="ARBA00022475"/>
    </source>
</evidence>
<name>A0ABV2ACG2_9GAMM</name>
<keyword evidence="7" id="KW-1185">Reference proteome</keyword>
<keyword evidence="3" id="KW-1003">Cell membrane</keyword>